<dbReference type="RefSeq" id="WP_267900562.1">
    <property type="nucleotide sequence ID" value="NZ_CANKXH010000005.1"/>
</dbReference>
<proteinExistence type="predicted"/>
<comment type="caution">
    <text evidence="1">The sequence shown here is derived from an EMBL/GenBank/DDBJ whole genome shotgun (WGS) entry which is preliminary data.</text>
</comment>
<dbReference type="GeneID" id="303164917"/>
<dbReference type="AlphaFoldDB" id="A0AAJ2RZD6"/>
<evidence type="ECO:0000313" key="2">
    <source>
        <dbReference type="Proteomes" id="UP001276761"/>
    </source>
</evidence>
<dbReference type="EMBL" id="JAWXXT010000001">
    <property type="protein sequence ID" value="MDX5977003.1"/>
    <property type="molecule type" value="Genomic_DNA"/>
</dbReference>
<gene>
    <name evidence="1" type="ORF">SIL78_05415</name>
</gene>
<protein>
    <submittedName>
        <fullName evidence="1">Uncharacterized protein</fullName>
    </submittedName>
</protein>
<evidence type="ECO:0000313" key="1">
    <source>
        <dbReference type="EMBL" id="MDX5977003.1"/>
    </source>
</evidence>
<reference evidence="1" key="1">
    <citation type="submission" date="2023-11" db="EMBL/GenBank/DDBJ databases">
        <title>MicrobeMod: A computational toolkit for identifying prokaryotic methylation and restriction-modification with nanopore sequencing.</title>
        <authorList>
            <person name="Crits-Christoph A."/>
            <person name="Kang S.C."/>
            <person name="Lee H."/>
            <person name="Ostrov N."/>
        </authorList>
    </citation>
    <scope>NUCLEOTIDE SEQUENCE</scope>
    <source>
        <strain evidence="1">ATCC BAA-953</strain>
    </source>
</reference>
<sequence length="44" mass="5370">MDKHQHQVFLMPERRRFLIARHHLEDFLSALQTGNSLAEWEQPR</sequence>
<organism evidence="1 2">
    <name type="scientific">Vreelandella alkaliphila</name>
    <dbReference type="NCBI Taxonomy" id="272774"/>
    <lineage>
        <taxon>Bacteria</taxon>
        <taxon>Pseudomonadati</taxon>
        <taxon>Pseudomonadota</taxon>
        <taxon>Gammaproteobacteria</taxon>
        <taxon>Oceanospirillales</taxon>
        <taxon>Halomonadaceae</taxon>
        <taxon>Vreelandella</taxon>
    </lineage>
</organism>
<accession>A0AAJ2RZD6</accession>
<name>A0AAJ2RZD6_9GAMM</name>
<dbReference type="Proteomes" id="UP001276761">
    <property type="component" value="Unassembled WGS sequence"/>
</dbReference>